<reference evidence="2 3" key="1">
    <citation type="submission" date="2023-11" db="EMBL/GenBank/DDBJ databases">
        <title>Genome sequence of Microbacterium rhizosphaerae KACC 19337.</title>
        <authorList>
            <person name="Choi H."/>
            <person name="Kim S."/>
            <person name="Kim Y."/>
            <person name="Kwon S.-W."/>
            <person name="Heo J."/>
        </authorList>
    </citation>
    <scope>NUCLEOTIDE SEQUENCE [LARGE SCALE GENOMIC DNA]</scope>
    <source>
        <strain evidence="2 3">KACC 19337</strain>
    </source>
</reference>
<dbReference type="InterPro" id="IPR000836">
    <property type="entry name" value="PRTase_dom"/>
</dbReference>
<dbReference type="Gene3D" id="3.40.50.1820">
    <property type="entry name" value="alpha/beta hydrolase"/>
    <property type="match status" value="1"/>
</dbReference>
<name>A0ABZ0SM46_9MICO</name>
<dbReference type="Gene3D" id="3.30.1310.20">
    <property type="entry name" value="PRTase-like"/>
    <property type="match status" value="1"/>
</dbReference>
<keyword evidence="2" id="KW-0808">Transferase</keyword>
<dbReference type="InterPro" id="IPR029057">
    <property type="entry name" value="PRTase-like"/>
</dbReference>
<keyword evidence="2" id="KW-0328">Glycosyltransferase</keyword>
<dbReference type="InterPro" id="IPR026555">
    <property type="entry name" value="NSL3/Tex30"/>
</dbReference>
<dbReference type="Gene3D" id="3.40.50.2020">
    <property type="match status" value="1"/>
</dbReference>
<evidence type="ECO:0000259" key="1">
    <source>
        <dbReference type="Pfam" id="PF00156"/>
    </source>
</evidence>
<feature type="domain" description="Phosphoribosyltransferase" evidence="1">
    <location>
        <begin position="8"/>
        <end position="177"/>
    </location>
</feature>
<keyword evidence="3" id="KW-1185">Reference proteome</keyword>
<dbReference type="EMBL" id="CP139368">
    <property type="protein sequence ID" value="WPR90188.1"/>
    <property type="molecule type" value="Genomic_DNA"/>
</dbReference>
<dbReference type="SUPFAM" id="SSF53474">
    <property type="entry name" value="alpha/beta-Hydrolases"/>
    <property type="match status" value="1"/>
</dbReference>
<dbReference type="GO" id="GO:0016757">
    <property type="term" value="F:glycosyltransferase activity"/>
    <property type="evidence" value="ECO:0007669"/>
    <property type="project" value="UniProtKB-KW"/>
</dbReference>
<gene>
    <name evidence="2" type="ORF">SM116_02560</name>
</gene>
<dbReference type="RefSeq" id="WP_320942901.1">
    <property type="nucleotide sequence ID" value="NZ_BAABEU010000003.1"/>
</dbReference>
<accession>A0ABZ0SM46</accession>
<proteinExistence type="predicted"/>
<dbReference type="InterPro" id="IPR029058">
    <property type="entry name" value="AB_hydrolase_fold"/>
</dbReference>
<evidence type="ECO:0000313" key="3">
    <source>
        <dbReference type="Proteomes" id="UP001323798"/>
    </source>
</evidence>
<dbReference type="PANTHER" id="PTHR13136">
    <property type="entry name" value="TESTIS DEVELOPMENT PROTEIN PRTD"/>
    <property type="match status" value="1"/>
</dbReference>
<dbReference type="SUPFAM" id="SSF53271">
    <property type="entry name" value="PRTase-like"/>
    <property type="match status" value="1"/>
</dbReference>
<sequence>MFKDRSEAGRLLAGRLSALAAERPVVVGLPRGGVPVAFEVASALHAPLDVLVVRKLGVPYQPELALGAIGENGVRVVDEDLVRMAGVSPDELEDVERRERSELERRITRFRDGRRAVPLAGKTVIIVDDGIATGSTARAACRVARALGASRVVLAAPVGPPGAAERLHPDADEVICLFQPADYYAVGQAYRDFSQTPDDEVERLLARASTRSAPSGGTVGATDPEVFVQTRDASLAGSLTVPDDATGIVLFAHGSGSSRFSPRNRYVASVLNGRGIATLLLDLLVPDEEHDRRLVFDIDLLASRLAAATAWVRENDGTAGLRVCYFGASTGAAAALAAAGEQGADITAIVSRGGRPDLAGPMLVQVTAPTLFIVGGADHEVLELNRLAQSRMRCPTRLEIVPGATHLFEEPGALEQVASLAGAWFADHLSIQRSPAAAADRG</sequence>
<organism evidence="2 3">
    <name type="scientific">Microbacterium rhizosphaerae</name>
    <dbReference type="NCBI Taxonomy" id="1678237"/>
    <lineage>
        <taxon>Bacteria</taxon>
        <taxon>Bacillati</taxon>
        <taxon>Actinomycetota</taxon>
        <taxon>Actinomycetes</taxon>
        <taxon>Micrococcales</taxon>
        <taxon>Microbacteriaceae</taxon>
        <taxon>Microbacterium</taxon>
    </lineage>
</organism>
<dbReference type="CDD" id="cd06223">
    <property type="entry name" value="PRTases_typeI"/>
    <property type="match status" value="1"/>
</dbReference>
<protein>
    <submittedName>
        <fullName evidence="2">Phosphoribosyltransferase family protein</fullName>
    </submittedName>
</protein>
<dbReference type="PANTHER" id="PTHR13136:SF11">
    <property type="entry name" value="TESTIS-EXPRESSED PROTEIN 30"/>
    <property type="match status" value="1"/>
</dbReference>
<dbReference type="Proteomes" id="UP001323798">
    <property type="component" value="Chromosome"/>
</dbReference>
<evidence type="ECO:0000313" key="2">
    <source>
        <dbReference type="EMBL" id="WPR90188.1"/>
    </source>
</evidence>
<dbReference type="Pfam" id="PF00156">
    <property type="entry name" value="Pribosyltran"/>
    <property type="match status" value="1"/>
</dbReference>